<sequence length="101" mass="11264">MSAFPSWLTSFTNLGNWSKLVQSPASAEFPNHSDQSVGAKNPVPTDNETHTPELLKPIMSAFPSPFTSATHLGVLLKLLHPEFTENSDVKFWWLENELPVE</sequence>
<dbReference type="EMBL" id="CAJZBQ010000037">
    <property type="protein sequence ID" value="CAG9325059.1"/>
    <property type="molecule type" value="Genomic_DNA"/>
</dbReference>
<evidence type="ECO:0000313" key="3">
    <source>
        <dbReference type="Proteomes" id="UP001162131"/>
    </source>
</evidence>
<feature type="region of interest" description="Disordered" evidence="1">
    <location>
        <begin position="25"/>
        <end position="51"/>
    </location>
</feature>
<organism evidence="2 3">
    <name type="scientific">Blepharisma stoltei</name>
    <dbReference type="NCBI Taxonomy" id="1481888"/>
    <lineage>
        <taxon>Eukaryota</taxon>
        <taxon>Sar</taxon>
        <taxon>Alveolata</taxon>
        <taxon>Ciliophora</taxon>
        <taxon>Postciliodesmatophora</taxon>
        <taxon>Heterotrichea</taxon>
        <taxon>Heterotrichida</taxon>
        <taxon>Blepharismidae</taxon>
        <taxon>Blepharisma</taxon>
    </lineage>
</organism>
<accession>A0AAU9JA97</accession>
<proteinExistence type="predicted"/>
<dbReference type="Proteomes" id="UP001162131">
    <property type="component" value="Unassembled WGS sequence"/>
</dbReference>
<reference evidence="2" key="1">
    <citation type="submission" date="2021-09" db="EMBL/GenBank/DDBJ databases">
        <authorList>
            <consortium name="AG Swart"/>
            <person name="Singh M."/>
            <person name="Singh A."/>
            <person name="Seah K."/>
            <person name="Emmerich C."/>
        </authorList>
    </citation>
    <scope>NUCLEOTIDE SEQUENCE</scope>
    <source>
        <strain evidence="2">ATCC30299</strain>
    </source>
</reference>
<evidence type="ECO:0000313" key="2">
    <source>
        <dbReference type="EMBL" id="CAG9325059.1"/>
    </source>
</evidence>
<protein>
    <submittedName>
        <fullName evidence="2">Uncharacterized protein</fullName>
    </submittedName>
</protein>
<evidence type="ECO:0000256" key="1">
    <source>
        <dbReference type="SAM" id="MobiDB-lite"/>
    </source>
</evidence>
<gene>
    <name evidence="2" type="ORF">BSTOLATCC_MIC37805</name>
</gene>
<comment type="caution">
    <text evidence="2">The sequence shown here is derived from an EMBL/GenBank/DDBJ whole genome shotgun (WGS) entry which is preliminary data.</text>
</comment>
<name>A0AAU9JA97_9CILI</name>
<dbReference type="AlphaFoldDB" id="A0AAU9JA97"/>
<keyword evidence="3" id="KW-1185">Reference proteome</keyword>